<organism evidence="5 6">
    <name type="scientific">Leptotrombidium deliense</name>
    <dbReference type="NCBI Taxonomy" id="299467"/>
    <lineage>
        <taxon>Eukaryota</taxon>
        <taxon>Metazoa</taxon>
        <taxon>Ecdysozoa</taxon>
        <taxon>Arthropoda</taxon>
        <taxon>Chelicerata</taxon>
        <taxon>Arachnida</taxon>
        <taxon>Acari</taxon>
        <taxon>Acariformes</taxon>
        <taxon>Trombidiformes</taxon>
        <taxon>Prostigmata</taxon>
        <taxon>Anystina</taxon>
        <taxon>Parasitengona</taxon>
        <taxon>Trombiculoidea</taxon>
        <taxon>Trombiculidae</taxon>
        <taxon>Leptotrombidium</taxon>
    </lineage>
</organism>
<dbReference type="AlphaFoldDB" id="A0A443S9N9"/>
<keyword evidence="3 5" id="KW-0575">Peroxidase</keyword>
<dbReference type="Pfam" id="PF03098">
    <property type="entry name" value="An_peroxidase"/>
    <property type="match status" value="2"/>
</dbReference>
<evidence type="ECO:0000313" key="5">
    <source>
        <dbReference type="EMBL" id="RWS24268.1"/>
    </source>
</evidence>
<proteinExistence type="predicted"/>
<evidence type="ECO:0000256" key="3">
    <source>
        <dbReference type="ARBA" id="ARBA00022559"/>
    </source>
</evidence>
<dbReference type="GO" id="GO:0004601">
    <property type="term" value="F:peroxidase activity"/>
    <property type="evidence" value="ECO:0007669"/>
    <property type="project" value="UniProtKB-KW"/>
</dbReference>
<dbReference type="Proteomes" id="UP000288716">
    <property type="component" value="Unassembled WGS sequence"/>
</dbReference>
<dbReference type="PROSITE" id="PS50292">
    <property type="entry name" value="PEROXIDASE_3"/>
    <property type="match status" value="2"/>
</dbReference>
<dbReference type="PRINTS" id="PR00457">
    <property type="entry name" value="ANPEROXIDASE"/>
</dbReference>
<dbReference type="InterPro" id="IPR037120">
    <property type="entry name" value="Haem_peroxidase_sf_animal"/>
</dbReference>
<feature type="non-terminal residue" evidence="5">
    <location>
        <position position="1"/>
    </location>
</feature>
<dbReference type="InterPro" id="IPR019791">
    <property type="entry name" value="Haem_peroxidase_animal"/>
</dbReference>
<protein>
    <submittedName>
        <fullName evidence="5">Chorion peroxidase-like protein</fullName>
    </submittedName>
</protein>
<evidence type="ECO:0000256" key="4">
    <source>
        <dbReference type="ARBA" id="ARBA00022729"/>
    </source>
</evidence>
<dbReference type="PANTHER" id="PTHR11475:SF134">
    <property type="entry name" value="LD42267P"/>
    <property type="match status" value="1"/>
</dbReference>
<dbReference type="OrthoDB" id="823504at2759"/>
<gene>
    <name evidence="5" type="ORF">B4U80_03106</name>
</gene>
<dbReference type="PANTHER" id="PTHR11475">
    <property type="entry name" value="OXIDASE/PEROXIDASE"/>
    <property type="match status" value="1"/>
</dbReference>
<keyword evidence="3 5" id="KW-0560">Oxidoreductase</keyword>
<dbReference type="CDD" id="cd09823">
    <property type="entry name" value="peroxinectin_like"/>
    <property type="match status" value="1"/>
</dbReference>
<comment type="caution">
    <text evidence="5">The sequence shown here is derived from an EMBL/GenBank/DDBJ whole genome shotgun (WGS) entry which is preliminary data.</text>
</comment>
<dbReference type="GO" id="GO:0005576">
    <property type="term" value="C:extracellular region"/>
    <property type="evidence" value="ECO:0007669"/>
    <property type="project" value="UniProtKB-SubCell"/>
</dbReference>
<dbReference type="GO" id="GO:0006979">
    <property type="term" value="P:response to oxidative stress"/>
    <property type="evidence" value="ECO:0007669"/>
    <property type="project" value="InterPro"/>
</dbReference>
<keyword evidence="2" id="KW-0964">Secreted</keyword>
<evidence type="ECO:0000256" key="2">
    <source>
        <dbReference type="ARBA" id="ARBA00022525"/>
    </source>
</evidence>
<accession>A0A443S9N9</accession>
<keyword evidence="4" id="KW-0732">Signal</keyword>
<keyword evidence="6" id="KW-1185">Reference proteome</keyword>
<dbReference type="Gene3D" id="1.10.640.10">
    <property type="entry name" value="Haem peroxidase domain superfamily, animal type"/>
    <property type="match status" value="2"/>
</dbReference>
<dbReference type="FunFam" id="1.10.640.10:FF:000003">
    <property type="entry name" value="chorion peroxidase"/>
    <property type="match status" value="1"/>
</dbReference>
<dbReference type="VEuPathDB" id="VectorBase:LDEU007772"/>
<sequence>AIQKQGTQGWFLAASFRTKVIAKNFSSAALIAEEVSKIAANSYKLNRDQITYGLPTVDIKATKLSTLCPKKEAAFPCNPEKYRSFSGHCNNVENADWGCSATPYARFAPAHYADGVSLPRRSIAGDELPSPRDVSVAIHHGSSVEHPHITTIMTFFAEFVFHDISHSAQSVGFKGHRIKCCNVKEEFKHPECFSIDINKNDILYQNMKQTCMEYVRSCPAVKVGCVLGPREQINQVTSFVDASTIYGSSEEESYLLRLFEGGELKSQRVSKRNKDRELLPAMDGNQDCRSNERNSCFLAGDIRVNENVGLTLMHTIWMREHNRVARILSRLNPHLNDESIFQETRRIVIAQMQHIVYNELLPVLLGEEVIDEFGLRLESSDYYRDYDVNVDPSVDNAVATSVLPFIYSMLPPRFERYSKKLKLMGTKPMSDTYFNPTDLYDNSMFDEYLMGLLSQNANNPDLIVTSDMTNSVTAEAREGFDLVAILLQKGRDHGIPGYTIWRRLCKLTPIINDFVDLATIMNTTTIKKLAKLYKSVHDIDLFTGGLAEQTRKGAVVGPTFACILGRQFRFLRQGDRFWYENDVPPSSFSKEQLSEIRKVSLATIVCNNGDEMDFVQPLSMVVSDAYLNAFQYCSNFDNLDLTKWKNDSPKLKFSSSLIKETIKRAQRQAELLEEFKRTAFSNRVGVASAQSPQGTHSGFLRPKLQAKEINNQSLILELISNNMIRSLIRKNKDRESEKLYAFEVESIMQSLPHIDLNEFASNQIFSFENVGKSECREDTYPCDHTSPFRTINGWCNNLQHPEYGMSMRVFDRLISPRYEDKIGVPRQRSVTGNLLPSPRLISTNIHYDISNPHIRYALITMQWGQFLDHDLTFTPMNMGVDDSILDCRACDAQKKVHPECWPIGIPKNDPFFPSVNLTTGKRQCLHFVRSLNAQTKLGPREQMNQLTSYIDASNIYGSDACEAKMLRLFVGGKMNTTKHPLVNHKDLLPQTSNHPECKAPSGLCFEAGDIRSSEQPGLTTVHTLFLRHHNKIVEQLSKINPRWNDEKLYQTARKIIGATLQKITYSEFLPRILGLDYMNKFGLHLLKSGYYNEYDPTCSATIYNEFAAAVFRLGHSLIKPFIQRLGRKFQIVGQPLRLRTAFFNSDMMYSGKLILPRASLKHSFFET</sequence>
<reference evidence="5 6" key="1">
    <citation type="journal article" date="2018" name="Gigascience">
        <title>Genomes of trombidid mites reveal novel predicted allergens and laterally-transferred genes associated with secondary metabolism.</title>
        <authorList>
            <person name="Dong X."/>
            <person name="Chaisiri K."/>
            <person name="Xia D."/>
            <person name="Armstrong S.D."/>
            <person name="Fang Y."/>
            <person name="Donnelly M.J."/>
            <person name="Kadowaki T."/>
            <person name="McGarry J.W."/>
            <person name="Darby A.C."/>
            <person name="Makepeace B.L."/>
        </authorList>
    </citation>
    <scope>NUCLEOTIDE SEQUENCE [LARGE SCALE GENOMIC DNA]</scope>
    <source>
        <strain evidence="5">UoL-UT</strain>
    </source>
</reference>
<dbReference type="GO" id="GO:0020037">
    <property type="term" value="F:heme binding"/>
    <property type="evidence" value="ECO:0007669"/>
    <property type="project" value="InterPro"/>
</dbReference>
<dbReference type="InterPro" id="IPR010255">
    <property type="entry name" value="Haem_peroxidase_sf"/>
</dbReference>
<dbReference type="SUPFAM" id="SSF48113">
    <property type="entry name" value="Heme-dependent peroxidases"/>
    <property type="match status" value="2"/>
</dbReference>
<name>A0A443S9N9_9ACAR</name>
<dbReference type="STRING" id="299467.A0A443S9N9"/>
<dbReference type="EMBL" id="NCKV01005131">
    <property type="protein sequence ID" value="RWS24268.1"/>
    <property type="molecule type" value="Genomic_DNA"/>
</dbReference>
<comment type="subcellular location">
    <subcellularLocation>
        <location evidence="1">Secreted</location>
    </subcellularLocation>
</comment>
<evidence type="ECO:0000256" key="1">
    <source>
        <dbReference type="ARBA" id="ARBA00004613"/>
    </source>
</evidence>
<evidence type="ECO:0000313" key="6">
    <source>
        <dbReference type="Proteomes" id="UP000288716"/>
    </source>
</evidence>